<dbReference type="Proteomes" id="UP000249057">
    <property type="component" value="Unassembled WGS sequence"/>
</dbReference>
<evidence type="ECO:0000313" key="1">
    <source>
        <dbReference type="EMBL" id="RAH40846.1"/>
    </source>
</evidence>
<organism evidence="1 2">
    <name type="scientific">Aspergillus brunneoviolaceus CBS 621.78</name>
    <dbReference type="NCBI Taxonomy" id="1450534"/>
    <lineage>
        <taxon>Eukaryota</taxon>
        <taxon>Fungi</taxon>
        <taxon>Dikarya</taxon>
        <taxon>Ascomycota</taxon>
        <taxon>Pezizomycotina</taxon>
        <taxon>Eurotiomycetes</taxon>
        <taxon>Eurotiomycetidae</taxon>
        <taxon>Eurotiales</taxon>
        <taxon>Aspergillaceae</taxon>
        <taxon>Aspergillus</taxon>
        <taxon>Aspergillus subgen. Circumdati</taxon>
    </lineage>
</organism>
<evidence type="ECO:0000313" key="2">
    <source>
        <dbReference type="Proteomes" id="UP000249057"/>
    </source>
</evidence>
<keyword evidence="2" id="KW-1185">Reference proteome</keyword>
<gene>
    <name evidence="1" type="ORF">BO95DRAFT_288235</name>
</gene>
<name>A0ACD1FV91_9EURO</name>
<accession>A0ACD1FV91</accession>
<protein>
    <submittedName>
        <fullName evidence="1">Uncharacterized protein</fullName>
    </submittedName>
</protein>
<proteinExistence type="predicted"/>
<sequence length="116" mass="12275">MICSPLSCILVACLSEWPPVRLSCSAVAFRLPSFFHSPLPCSSIAARATNHNSIRANPSIPSSSSSKPIVGSCVATSRGRHVFDPPNQSKCCTNRVQSVPGCRLGAESLSSCERTV</sequence>
<reference evidence="1" key="1">
    <citation type="submission" date="2018-02" db="EMBL/GenBank/DDBJ databases">
        <title>The genomes of Aspergillus section Nigri reveals drivers in fungal speciation.</title>
        <authorList>
            <consortium name="DOE Joint Genome Institute"/>
            <person name="Vesth T.C."/>
            <person name="Nybo J."/>
            <person name="Theobald S."/>
            <person name="Brandl J."/>
            <person name="Frisvad J.C."/>
            <person name="Nielsen K.F."/>
            <person name="Lyhne E.K."/>
            <person name="Kogle M.E."/>
            <person name="Kuo A."/>
            <person name="Riley R."/>
            <person name="Clum A."/>
            <person name="Nolan M."/>
            <person name="Lipzen A."/>
            <person name="Salamov A."/>
            <person name="Henrissat B."/>
            <person name="Wiebenga A."/>
            <person name="De vries R.P."/>
            <person name="Grigoriev I.V."/>
            <person name="Mortensen U.H."/>
            <person name="Andersen M.R."/>
            <person name="Baker S.E."/>
        </authorList>
    </citation>
    <scope>NUCLEOTIDE SEQUENCE</scope>
    <source>
        <strain evidence="1">CBS 621.78</strain>
    </source>
</reference>
<dbReference type="EMBL" id="KZ825399">
    <property type="protein sequence ID" value="RAH40846.1"/>
    <property type="molecule type" value="Genomic_DNA"/>
</dbReference>